<feature type="compositionally biased region" description="Basic and acidic residues" evidence="1">
    <location>
        <begin position="305"/>
        <end position="317"/>
    </location>
</feature>
<sequence>MAPKEHHQYMTVSDLNNEHYTIAVSQWYWRLIALLASWMILGGYLIIPPLFHENAESELRCAPRILTVFVVALLVAGYSFTVLLCFAVKSMIFQSESIFLPALASSALGLLTVLYNWLAYAHFEWNRASIIAIALSGGMTLLYGIFLVHTNRRITRLRAHLSSRSHNMWQHNSTYYENWIANMFPSVKHVSPDYSAPPDQYNMPPTDDDLVNQQMAMLLMNKDPGPSPDASQSTFQIQLPIGEESDTENSPNARRNRTVRSPPRTLPVQEFYGIPRTRTGSHGHGQSSSDPRRGRTDARGGGGEVRAKSREERRQEIEMGLVR</sequence>
<evidence type="ECO:0000256" key="1">
    <source>
        <dbReference type="SAM" id="MobiDB-lite"/>
    </source>
</evidence>
<evidence type="ECO:0000256" key="2">
    <source>
        <dbReference type="SAM" id="Phobius"/>
    </source>
</evidence>
<proteinExistence type="predicted"/>
<keyword evidence="2" id="KW-0812">Transmembrane</keyword>
<dbReference type="EMBL" id="JAGTJR010000008">
    <property type="protein sequence ID" value="KAH7055852.1"/>
    <property type="molecule type" value="Genomic_DNA"/>
</dbReference>
<reference evidence="3 4" key="1">
    <citation type="journal article" date="2021" name="Nat. Commun.">
        <title>Genetic determinants of endophytism in the Arabidopsis root mycobiome.</title>
        <authorList>
            <person name="Mesny F."/>
            <person name="Miyauchi S."/>
            <person name="Thiergart T."/>
            <person name="Pickel B."/>
            <person name="Atanasova L."/>
            <person name="Karlsson M."/>
            <person name="Huettel B."/>
            <person name="Barry K.W."/>
            <person name="Haridas S."/>
            <person name="Chen C."/>
            <person name="Bauer D."/>
            <person name="Andreopoulos W."/>
            <person name="Pangilinan J."/>
            <person name="LaButti K."/>
            <person name="Riley R."/>
            <person name="Lipzen A."/>
            <person name="Clum A."/>
            <person name="Drula E."/>
            <person name="Henrissat B."/>
            <person name="Kohler A."/>
            <person name="Grigoriev I.V."/>
            <person name="Martin F.M."/>
            <person name="Hacquard S."/>
        </authorList>
    </citation>
    <scope>NUCLEOTIDE SEQUENCE [LARGE SCALE GENOMIC DNA]</scope>
    <source>
        <strain evidence="3 4">MPI-SDFR-AT-0080</strain>
    </source>
</reference>
<name>A0ABQ8GHA5_9PEZI</name>
<keyword evidence="4" id="KW-1185">Reference proteome</keyword>
<feature type="transmembrane region" description="Helical" evidence="2">
    <location>
        <begin position="67"/>
        <end position="86"/>
    </location>
</feature>
<comment type="caution">
    <text evidence="3">The sequence shown here is derived from an EMBL/GenBank/DDBJ whole genome shotgun (WGS) entry which is preliminary data.</text>
</comment>
<accession>A0ABQ8GHA5</accession>
<evidence type="ECO:0000313" key="4">
    <source>
        <dbReference type="Proteomes" id="UP000774617"/>
    </source>
</evidence>
<feature type="transmembrane region" description="Helical" evidence="2">
    <location>
        <begin position="98"/>
        <end position="118"/>
    </location>
</feature>
<keyword evidence="2" id="KW-1133">Transmembrane helix</keyword>
<dbReference type="Proteomes" id="UP000774617">
    <property type="component" value="Unassembled WGS sequence"/>
</dbReference>
<feature type="transmembrane region" description="Helical" evidence="2">
    <location>
        <begin position="27"/>
        <end position="47"/>
    </location>
</feature>
<feature type="compositionally biased region" description="Polar residues" evidence="1">
    <location>
        <begin position="278"/>
        <end position="289"/>
    </location>
</feature>
<feature type="region of interest" description="Disordered" evidence="1">
    <location>
        <begin position="242"/>
        <end position="323"/>
    </location>
</feature>
<organism evidence="3 4">
    <name type="scientific">Macrophomina phaseolina</name>
    <dbReference type="NCBI Taxonomy" id="35725"/>
    <lineage>
        <taxon>Eukaryota</taxon>
        <taxon>Fungi</taxon>
        <taxon>Dikarya</taxon>
        <taxon>Ascomycota</taxon>
        <taxon>Pezizomycotina</taxon>
        <taxon>Dothideomycetes</taxon>
        <taxon>Dothideomycetes incertae sedis</taxon>
        <taxon>Botryosphaeriales</taxon>
        <taxon>Botryosphaeriaceae</taxon>
        <taxon>Macrophomina</taxon>
    </lineage>
</organism>
<feature type="transmembrane region" description="Helical" evidence="2">
    <location>
        <begin position="130"/>
        <end position="148"/>
    </location>
</feature>
<protein>
    <submittedName>
        <fullName evidence="3">Uncharacterized protein</fullName>
    </submittedName>
</protein>
<evidence type="ECO:0000313" key="3">
    <source>
        <dbReference type="EMBL" id="KAH7055852.1"/>
    </source>
</evidence>
<gene>
    <name evidence="3" type="ORF">B0J12DRAFT_776572</name>
</gene>
<keyword evidence="2" id="KW-0472">Membrane</keyword>